<evidence type="ECO:0000256" key="3">
    <source>
        <dbReference type="ARBA" id="ARBA00022832"/>
    </source>
</evidence>
<comment type="caution">
    <text evidence="11">The sequence shown here is derived from an EMBL/GenBank/DDBJ whole genome shotgun (WGS) entry which is preliminary data.</text>
</comment>
<feature type="domain" description="3-hydroxyacyl-CoA dehydrogenase NAD binding" evidence="10">
    <location>
        <begin position="8"/>
        <end position="212"/>
    </location>
</feature>
<dbReference type="SUPFAM" id="SSF51735">
    <property type="entry name" value="NAD(P)-binding Rossmann-fold domains"/>
    <property type="match status" value="1"/>
</dbReference>
<sequence>MNIQDVKNVTVAGGGTQGSQIASQIAYKGFHVTVWVRSEASIERAKPRFASIYGQYIDTLEAMKTDPKAYCRGLADKSDLTPEEVDQLLEQAKERLHDIQFETDFDKAFGNADVVVECINENKAEKEAFYSELAKHLPERTLLLTDSSTMLPSMFMDATGRPEKFLTLHFANQIWRNNLTELMKTDKTSQESFELADQFARAIGMLPMRLNKEQPGYILNTLLIPWLKAAMGLYANGVSDPETIDMTWQLATGADPTQTPFRKMDKIGLALCRNIMGMDPSAKDPNSTLGKSVALLDKYIAEGKTGIAVGEGFYKYTSYDK</sequence>
<evidence type="ECO:0000313" key="11">
    <source>
        <dbReference type="EMBL" id="MBC8542255.1"/>
    </source>
</evidence>
<dbReference type="AlphaFoldDB" id="A0A926I0J3"/>
<evidence type="ECO:0000256" key="1">
    <source>
        <dbReference type="ARBA" id="ARBA00005005"/>
    </source>
</evidence>
<dbReference type="InterPro" id="IPR052242">
    <property type="entry name" value="Mito_3-hydroxyacyl-CoA_DH"/>
</dbReference>
<dbReference type="NCBIfam" id="NF006143">
    <property type="entry name" value="PRK08293.1"/>
    <property type="match status" value="1"/>
</dbReference>
<dbReference type="Gene3D" id="1.10.1040.10">
    <property type="entry name" value="N-(1-d-carboxylethyl)-l-norvaline Dehydrogenase, domain 2"/>
    <property type="match status" value="1"/>
</dbReference>
<dbReference type="InterPro" id="IPR006108">
    <property type="entry name" value="3HC_DH_C"/>
</dbReference>
<evidence type="ECO:0000313" key="12">
    <source>
        <dbReference type="Proteomes" id="UP000657006"/>
    </source>
</evidence>
<keyword evidence="4 11" id="KW-0560">Oxidoreductase</keyword>
<evidence type="ECO:0000259" key="9">
    <source>
        <dbReference type="Pfam" id="PF00725"/>
    </source>
</evidence>
<accession>A0A926I0J3</accession>
<dbReference type="InterPro" id="IPR022694">
    <property type="entry name" value="3-OHacyl-CoA_DH"/>
</dbReference>
<dbReference type="EMBL" id="JACRSQ010000002">
    <property type="protein sequence ID" value="MBC8542255.1"/>
    <property type="molecule type" value="Genomic_DNA"/>
</dbReference>
<name>A0A926I0J3_9FIRM</name>
<comment type="catalytic activity">
    <reaction evidence="7">
        <text>a (3S)-3-hydroxyacyl-CoA + NAD(+) = a 3-oxoacyl-CoA + NADH + H(+)</text>
        <dbReference type="Rhea" id="RHEA:22432"/>
        <dbReference type="ChEBI" id="CHEBI:15378"/>
        <dbReference type="ChEBI" id="CHEBI:57318"/>
        <dbReference type="ChEBI" id="CHEBI:57540"/>
        <dbReference type="ChEBI" id="CHEBI:57945"/>
        <dbReference type="ChEBI" id="CHEBI:90726"/>
        <dbReference type="EC" id="1.1.1.35"/>
    </reaction>
</comment>
<dbReference type="Proteomes" id="UP000657006">
    <property type="component" value="Unassembled WGS sequence"/>
</dbReference>
<comment type="pathway">
    <text evidence="2">Lipid metabolism; butanoate metabolism.</text>
</comment>
<dbReference type="Pfam" id="PF00725">
    <property type="entry name" value="3HCDH"/>
    <property type="match status" value="1"/>
</dbReference>
<keyword evidence="5" id="KW-0520">NAD</keyword>
<feature type="domain" description="3-hydroxyacyl-CoA dehydrogenase C-terminal" evidence="9">
    <location>
        <begin position="216"/>
        <end position="316"/>
    </location>
</feature>
<organism evidence="11 12">
    <name type="scientific">Bianquea renquensis</name>
    <dbReference type="NCBI Taxonomy" id="2763661"/>
    <lineage>
        <taxon>Bacteria</taxon>
        <taxon>Bacillati</taxon>
        <taxon>Bacillota</taxon>
        <taxon>Clostridia</taxon>
        <taxon>Eubacteriales</taxon>
        <taxon>Bianqueaceae</taxon>
        <taxon>Bianquea</taxon>
    </lineage>
</organism>
<evidence type="ECO:0000256" key="4">
    <source>
        <dbReference type="ARBA" id="ARBA00023002"/>
    </source>
</evidence>
<dbReference type="InterPro" id="IPR013328">
    <property type="entry name" value="6PGD_dom2"/>
</dbReference>
<dbReference type="InterPro" id="IPR008927">
    <property type="entry name" value="6-PGluconate_DH-like_C_sf"/>
</dbReference>
<keyword evidence="12" id="KW-1185">Reference proteome</keyword>
<evidence type="ECO:0000256" key="5">
    <source>
        <dbReference type="ARBA" id="ARBA00023027"/>
    </source>
</evidence>
<dbReference type="PANTHER" id="PTHR43561:SF3">
    <property type="entry name" value="HYDROXYACYL-COENZYME A DEHYDROGENASE, MITOCHONDRIAL"/>
    <property type="match status" value="1"/>
</dbReference>
<dbReference type="InterPro" id="IPR036291">
    <property type="entry name" value="NAD(P)-bd_dom_sf"/>
</dbReference>
<dbReference type="GO" id="GO:0003857">
    <property type="term" value="F:(3S)-3-hydroxyacyl-CoA dehydrogenase (NAD+) activity"/>
    <property type="evidence" value="ECO:0007669"/>
    <property type="project" value="UniProtKB-EC"/>
</dbReference>
<protein>
    <submittedName>
        <fullName evidence="11">3-hydroxyacyl-CoA dehydrogenase</fullName>
        <ecNumber evidence="11">1.1.1.35</ecNumber>
    </submittedName>
</protein>
<dbReference type="GO" id="GO:0070403">
    <property type="term" value="F:NAD+ binding"/>
    <property type="evidence" value="ECO:0007669"/>
    <property type="project" value="InterPro"/>
</dbReference>
<proteinExistence type="predicted"/>
<dbReference type="EC" id="1.1.1.35" evidence="11"/>
<dbReference type="Pfam" id="PF02737">
    <property type="entry name" value="3HCDH_N"/>
    <property type="match status" value="1"/>
</dbReference>
<reference evidence="11" key="1">
    <citation type="submission" date="2020-08" db="EMBL/GenBank/DDBJ databases">
        <title>Genome public.</title>
        <authorList>
            <person name="Liu C."/>
            <person name="Sun Q."/>
        </authorList>
    </citation>
    <scope>NUCLEOTIDE SEQUENCE</scope>
    <source>
        <strain evidence="11">NSJ-32</strain>
    </source>
</reference>
<feature type="site" description="Important for catalytic activity" evidence="8">
    <location>
        <position position="169"/>
    </location>
</feature>
<dbReference type="PANTHER" id="PTHR43561">
    <property type="match status" value="1"/>
</dbReference>
<evidence type="ECO:0000256" key="7">
    <source>
        <dbReference type="ARBA" id="ARBA00049556"/>
    </source>
</evidence>
<evidence type="ECO:0000256" key="6">
    <source>
        <dbReference type="ARBA" id="ARBA00023098"/>
    </source>
</evidence>
<evidence type="ECO:0000259" key="10">
    <source>
        <dbReference type="Pfam" id="PF02737"/>
    </source>
</evidence>
<comment type="pathway">
    <text evidence="1">Lipid metabolism; fatty acid beta-oxidation.</text>
</comment>
<evidence type="ECO:0000256" key="8">
    <source>
        <dbReference type="PIRSR" id="PIRSR000105-1"/>
    </source>
</evidence>
<dbReference type="SUPFAM" id="SSF48179">
    <property type="entry name" value="6-phosphogluconate dehydrogenase C-terminal domain-like"/>
    <property type="match status" value="1"/>
</dbReference>
<dbReference type="GO" id="GO:0006635">
    <property type="term" value="P:fatty acid beta-oxidation"/>
    <property type="evidence" value="ECO:0007669"/>
    <property type="project" value="TreeGrafter"/>
</dbReference>
<dbReference type="PIRSF" id="PIRSF000105">
    <property type="entry name" value="HCDH"/>
    <property type="match status" value="1"/>
</dbReference>
<dbReference type="InterPro" id="IPR006176">
    <property type="entry name" value="3-OHacyl-CoA_DH_NAD-bd"/>
</dbReference>
<keyword evidence="6" id="KW-0443">Lipid metabolism</keyword>
<keyword evidence="3" id="KW-0276">Fatty acid metabolism</keyword>
<evidence type="ECO:0000256" key="2">
    <source>
        <dbReference type="ARBA" id="ARBA00005086"/>
    </source>
</evidence>
<gene>
    <name evidence="11" type="ORF">H8730_01640</name>
</gene>
<dbReference type="Gene3D" id="3.40.50.720">
    <property type="entry name" value="NAD(P)-binding Rossmann-like Domain"/>
    <property type="match status" value="1"/>
</dbReference>